<keyword evidence="2" id="KW-1185">Reference proteome</keyword>
<accession>A0A060HJ06</accession>
<dbReference type="Proteomes" id="UP000027093">
    <property type="component" value="Chromosome"/>
</dbReference>
<dbReference type="STRING" id="926571.NVIE_010640"/>
<name>A0A060HJ06_9ARCH</name>
<dbReference type="EMBL" id="CP007536">
    <property type="protein sequence ID" value="AIC15290.1"/>
    <property type="molecule type" value="Genomic_DNA"/>
</dbReference>
<dbReference type="AlphaFoldDB" id="A0A060HJ06"/>
<gene>
    <name evidence="1" type="ORF">NVIE_010640</name>
</gene>
<organism evidence="1 2">
    <name type="scientific">Nitrososphaera viennensis EN76</name>
    <dbReference type="NCBI Taxonomy" id="926571"/>
    <lineage>
        <taxon>Archaea</taxon>
        <taxon>Nitrososphaerota</taxon>
        <taxon>Nitrososphaeria</taxon>
        <taxon>Nitrososphaerales</taxon>
        <taxon>Nitrososphaeraceae</taxon>
        <taxon>Nitrososphaera</taxon>
    </lineage>
</organism>
<evidence type="ECO:0000313" key="2">
    <source>
        <dbReference type="Proteomes" id="UP000027093"/>
    </source>
</evidence>
<evidence type="ECO:0000313" key="1">
    <source>
        <dbReference type="EMBL" id="AIC15290.1"/>
    </source>
</evidence>
<dbReference type="KEGG" id="nvn:NVIE_010640"/>
<dbReference type="HOGENOM" id="CLU_3282670_0_0_2"/>
<reference evidence="1 2" key="1">
    <citation type="journal article" date="2014" name="Int. J. Syst. Evol. Microbiol.">
        <title>Nitrososphaera viennensis gen. nov., sp. nov., an aerobic and mesophilic, ammonia-oxidizing archaeon from soil and a member of the archaeal phylum Thaumarchaeota.</title>
        <authorList>
            <person name="Stieglmeier M."/>
            <person name="Klingl A."/>
            <person name="Alves R.J."/>
            <person name="Rittmann S.K."/>
            <person name="Melcher M."/>
            <person name="Leisch N."/>
            <person name="Schleper C."/>
        </authorList>
    </citation>
    <scope>NUCLEOTIDE SEQUENCE [LARGE SCALE GENOMIC DNA]</scope>
    <source>
        <strain evidence="1">EN76</strain>
    </source>
</reference>
<proteinExistence type="predicted"/>
<protein>
    <submittedName>
        <fullName evidence="1">Uncharacterized protein</fullName>
    </submittedName>
</protein>
<sequence length="41" mass="4352">MLEQILLVVLGFAPTLAALQAADKMIASKENNNDKPLVAEA</sequence>